<evidence type="ECO:0000259" key="1">
    <source>
        <dbReference type="SMART" id="SM00731"/>
    </source>
</evidence>
<dbReference type="GO" id="GO:0006950">
    <property type="term" value="P:response to stress"/>
    <property type="evidence" value="ECO:0007669"/>
    <property type="project" value="UniProtKB-ARBA"/>
</dbReference>
<dbReference type="RefSeq" id="YP_004678796.1">
    <property type="nucleotide sequence ID" value="NC_015720.1"/>
</dbReference>
<dbReference type="InterPro" id="IPR006640">
    <property type="entry name" value="SprT-like_domain"/>
</dbReference>
<dbReference type="Proteomes" id="UP000202663">
    <property type="component" value="Segment"/>
</dbReference>
<keyword evidence="3" id="KW-1185">Reference proteome</keyword>
<evidence type="ECO:0000313" key="2">
    <source>
        <dbReference type="EMBL" id="ADX42612.1"/>
    </source>
</evidence>
<dbReference type="SMART" id="SM00731">
    <property type="entry name" value="SprT"/>
    <property type="match status" value="1"/>
</dbReference>
<dbReference type="Gene3D" id="3.30.2010.10">
    <property type="entry name" value="Metalloproteases ('zincins'), catalytic domain"/>
    <property type="match status" value="1"/>
</dbReference>
<accession>F8S0T7</accession>
<name>F8S0T7_9CAUD</name>
<protein>
    <recommendedName>
        <fullName evidence="1">SprT-like domain-containing protein</fullName>
    </recommendedName>
</protein>
<dbReference type="EMBL" id="HQ403646">
    <property type="protein sequence ID" value="ADX42612.1"/>
    <property type="molecule type" value="Genomic_DNA"/>
</dbReference>
<sequence length="192" mass="21426">MASHSTCTHPSTPAARAQCRKQRAAGIAPAPLLVTTPKLDLTPGLHMTEAQARKVANDLLAAHGLHSWTVRFDNAKRRAGQCRYRDRVLSLSRPLMAVRTYDETHNTITHELAHALTPGHKHDAVWAAKHRELGGDGKRCFDTDERVAAIAPWIGTCEHGKQFPKYRQPKRLEGWRCKCPEGKSTVTWARNS</sequence>
<dbReference type="GeneID" id="10896994"/>
<evidence type="ECO:0000313" key="3">
    <source>
        <dbReference type="Proteomes" id="UP000202663"/>
    </source>
</evidence>
<reference evidence="2 3" key="1">
    <citation type="journal article" date="2011" name="Appl. Environ. Microbiol.">
        <title>Characterization of the genome of the polyvalent lytic bacteriophage GTE2, which has potential for biocontrol of Gordonia-, Rhodococcus-, and Nocardia-stabilized foams in activated sludge plants.</title>
        <authorList>
            <person name="Petrovski S."/>
            <person name="Seviour R.J."/>
            <person name="Tillett D."/>
        </authorList>
    </citation>
    <scope>NUCLEOTIDE SEQUENCE [LARGE SCALE GENOMIC DNA]</scope>
</reference>
<dbReference type="KEGG" id="vg:10896994"/>
<organism evidence="2 3">
    <name type="scientific">Gordonia phage GTE2</name>
    <dbReference type="NCBI Taxonomy" id="981323"/>
    <lineage>
        <taxon>Viruses</taxon>
        <taxon>Duplodnaviria</taxon>
        <taxon>Heunggongvirae</taxon>
        <taxon>Uroviricota</taxon>
        <taxon>Caudoviricetes</taxon>
        <taxon>Emalynvirus</taxon>
        <taxon>Emalynvirus GTE2</taxon>
    </lineage>
</organism>
<proteinExistence type="predicted"/>
<dbReference type="OrthoDB" id="11047at10239"/>
<dbReference type="Pfam" id="PF10263">
    <property type="entry name" value="SprT-like"/>
    <property type="match status" value="1"/>
</dbReference>
<feature type="domain" description="SprT-like" evidence="1">
    <location>
        <begin position="46"/>
        <end position="186"/>
    </location>
</feature>